<reference evidence="1" key="1">
    <citation type="submission" date="2014-11" db="EMBL/GenBank/DDBJ databases">
        <authorList>
            <person name="Amaro Gonzalez C."/>
        </authorList>
    </citation>
    <scope>NUCLEOTIDE SEQUENCE</scope>
</reference>
<sequence>MIQFRYTPVVQNRHTTYSVQTLPTDTVHTHTALSSTDTPPTNPVQIYPL</sequence>
<dbReference type="AlphaFoldDB" id="A0A0E9V869"/>
<dbReference type="EMBL" id="GBXM01034902">
    <property type="protein sequence ID" value="JAH73675.1"/>
    <property type="molecule type" value="Transcribed_RNA"/>
</dbReference>
<name>A0A0E9V869_ANGAN</name>
<reference evidence="1" key="2">
    <citation type="journal article" date="2015" name="Fish Shellfish Immunol.">
        <title>Early steps in the European eel (Anguilla anguilla)-Vibrio vulnificus interaction in the gills: Role of the RtxA13 toxin.</title>
        <authorList>
            <person name="Callol A."/>
            <person name="Pajuelo D."/>
            <person name="Ebbesson L."/>
            <person name="Teles M."/>
            <person name="MacKenzie S."/>
            <person name="Amaro C."/>
        </authorList>
    </citation>
    <scope>NUCLEOTIDE SEQUENCE</scope>
</reference>
<organism evidence="1">
    <name type="scientific">Anguilla anguilla</name>
    <name type="common">European freshwater eel</name>
    <name type="synonym">Muraena anguilla</name>
    <dbReference type="NCBI Taxonomy" id="7936"/>
    <lineage>
        <taxon>Eukaryota</taxon>
        <taxon>Metazoa</taxon>
        <taxon>Chordata</taxon>
        <taxon>Craniata</taxon>
        <taxon>Vertebrata</taxon>
        <taxon>Euteleostomi</taxon>
        <taxon>Actinopterygii</taxon>
        <taxon>Neopterygii</taxon>
        <taxon>Teleostei</taxon>
        <taxon>Anguilliformes</taxon>
        <taxon>Anguillidae</taxon>
        <taxon>Anguilla</taxon>
    </lineage>
</organism>
<protein>
    <submittedName>
        <fullName evidence="1">Uncharacterized protein</fullName>
    </submittedName>
</protein>
<proteinExistence type="predicted"/>
<accession>A0A0E9V869</accession>
<evidence type="ECO:0000313" key="1">
    <source>
        <dbReference type="EMBL" id="JAH73675.1"/>
    </source>
</evidence>